<proteinExistence type="predicted"/>
<dbReference type="InterPro" id="IPR005519">
    <property type="entry name" value="Acid_phosphat_B-like"/>
</dbReference>
<dbReference type="PANTHER" id="PTHR31284">
    <property type="entry name" value="ACID PHOSPHATASE-LIKE PROTEIN"/>
    <property type="match status" value="1"/>
</dbReference>
<dbReference type="Proteomes" id="UP001454036">
    <property type="component" value="Unassembled WGS sequence"/>
</dbReference>
<protein>
    <submittedName>
        <fullName evidence="2">Phosphatase</fullName>
    </submittedName>
</protein>
<dbReference type="PANTHER" id="PTHR31284:SF10">
    <property type="entry name" value="ACID PHOSPHATASE-LIKE PROTEIN"/>
    <property type="match status" value="1"/>
</dbReference>
<sequence length="149" mass="16953">MHRATVLVGQSGIEAFILGTRSEIFDEHSFNDWVQLAEAPAIPASLRLYQGLQELGFTIVLLTGRDEFQRNCTEKNLQYAGFSSWERLFLRGDTDKGKLATIYKSEKRMELTDQGFRIHGNSGDQWSDLIGFAVAKRSFKLPNPLYYIS</sequence>
<dbReference type="Gene3D" id="3.40.50.1000">
    <property type="entry name" value="HAD superfamily/HAD-like"/>
    <property type="match status" value="1"/>
</dbReference>
<keyword evidence="3" id="KW-1185">Reference proteome</keyword>
<dbReference type="InterPro" id="IPR023214">
    <property type="entry name" value="HAD_sf"/>
</dbReference>
<reference evidence="2 3" key="1">
    <citation type="submission" date="2024-01" db="EMBL/GenBank/DDBJ databases">
        <title>The complete chloroplast genome sequence of Lithospermum erythrorhizon: insights into the phylogenetic relationship among Boraginaceae species and the maternal lineages of purple gromwells.</title>
        <authorList>
            <person name="Okada T."/>
            <person name="Watanabe K."/>
        </authorList>
    </citation>
    <scope>NUCLEOTIDE SEQUENCE [LARGE SCALE GENOMIC DNA]</scope>
</reference>
<dbReference type="InterPro" id="IPR036412">
    <property type="entry name" value="HAD-like_sf"/>
</dbReference>
<dbReference type="EMBL" id="BAABME010023471">
    <property type="protein sequence ID" value="GAA0168090.1"/>
    <property type="molecule type" value="Genomic_DNA"/>
</dbReference>
<evidence type="ECO:0000313" key="2">
    <source>
        <dbReference type="EMBL" id="GAA0168090.1"/>
    </source>
</evidence>
<evidence type="ECO:0000313" key="3">
    <source>
        <dbReference type="Proteomes" id="UP001454036"/>
    </source>
</evidence>
<accession>A0AAV3QX05</accession>
<dbReference type="AlphaFoldDB" id="A0AAV3QX05"/>
<comment type="caution">
    <text evidence="2">The sequence shown here is derived from an EMBL/GenBank/DDBJ whole genome shotgun (WGS) entry which is preliminary data.</text>
</comment>
<dbReference type="Pfam" id="PF03767">
    <property type="entry name" value="Acid_phosphat_B"/>
    <property type="match status" value="1"/>
</dbReference>
<dbReference type="SUPFAM" id="SSF56784">
    <property type="entry name" value="HAD-like"/>
    <property type="match status" value="1"/>
</dbReference>
<name>A0AAV3QX05_LITER</name>
<gene>
    <name evidence="2" type="ORF">LIER_40490</name>
</gene>
<organism evidence="2 3">
    <name type="scientific">Lithospermum erythrorhizon</name>
    <name type="common">Purple gromwell</name>
    <name type="synonym">Lithospermum officinale var. erythrorhizon</name>
    <dbReference type="NCBI Taxonomy" id="34254"/>
    <lineage>
        <taxon>Eukaryota</taxon>
        <taxon>Viridiplantae</taxon>
        <taxon>Streptophyta</taxon>
        <taxon>Embryophyta</taxon>
        <taxon>Tracheophyta</taxon>
        <taxon>Spermatophyta</taxon>
        <taxon>Magnoliopsida</taxon>
        <taxon>eudicotyledons</taxon>
        <taxon>Gunneridae</taxon>
        <taxon>Pentapetalae</taxon>
        <taxon>asterids</taxon>
        <taxon>lamiids</taxon>
        <taxon>Boraginales</taxon>
        <taxon>Boraginaceae</taxon>
        <taxon>Boraginoideae</taxon>
        <taxon>Lithospermeae</taxon>
        <taxon>Lithospermum</taxon>
    </lineage>
</organism>
<evidence type="ECO:0000256" key="1">
    <source>
        <dbReference type="ARBA" id="ARBA00022729"/>
    </source>
</evidence>
<keyword evidence="1" id="KW-0732">Signal</keyword>